<feature type="region of interest" description="Leucine repeat II (LRII)" evidence="3">
    <location>
        <begin position="362"/>
        <end position="394"/>
    </location>
</feature>
<keyword evidence="6" id="KW-1185">Reference proteome</keyword>
<dbReference type="AlphaFoldDB" id="A0A9W7HCE9"/>
<evidence type="ECO:0000256" key="3">
    <source>
        <dbReference type="PROSITE-ProRule" id="PRU01191"/>
    </source>
</evidence>
<dbReference type="EMBL" id="BSYR01000010">
    <property type="protein sequence ID" value="GMI74348.1"/>
    <property type="molecule type" value="Genomic_DNA"/>
</dbReference>
<dbReference type="Proteomes" id="UP001165190">
    <property type="component" value="Unassembled WGS sequence"/>
</dbReference>
<feature type="compositionally biased region" description="Basic residues" evidence="4">
    <location>
        <begin position="179"/>
        <end position="196"/>
    </location>
</feature>
<evidence type="ECO:0000256" key="4">
    <source>
        <dbReference type="SAM" id="MobiDB-lite"/>
    </source>
</evidence>
<comment type="similarity">
    <text evidence="3">Belongs to the GRAS family.</text>
</comment>
<dbReference type="OrthoDB" id="47276at2759"/>
<feature type="short sequence motif" description="VHIID" evidence="3">
    <location>
        <begin position="312"/>
        <end position="316"/>
    </location>
</feature>
<dbReference type="Pfam" id="PF03514">
    <property type="entry name" value="GRAS"/>
    <property type="match status" value="1"/>
</dbReference>
<evidence type="ECO:0000256" key="1">
    <source>
        <dbReference type="ARBA" id="ARBA00023015"/>
    </source>
</evidence>
<keyword evidence="1" id="KW-0805">Transcription regulation</keyword>
<organism evidence="5 6">
    <name type="scientific">Hibiscus trionum</name>
    <name type="common">Flower of an hour</name>
    <dbReference type="NCBI Taxonomy" id="183268"/>
    <lineage>
        <taxon>Eukaryota</taxon>
        <taxon>Viridiplantae</taxon>
        <taxon>Streptophyta</taxon>
        <taxon>Embryophyta</taxon>
        <taxon>Tracheophyta</taxon>
        <taxon>Spermatophyta</taxon>
        <taxon>Magnoliopsida</taxon>
        <taxon>eudicotyledons</taxon>
        <taxon>Gunneridae</taxon>
        <taxon>Pentapetalae</taxon>
        <taxon>rosids</taxon>
        <taxon>malvids</taxon>
        <taxon>Malvales</taxon>
        <taxon>Malvaceae</taxon>
        <taxon>Malvoideae</taxon>
        <taxon>Hibiscus</taxon>
    </lineage>
</organism>
<feature type="region of interest" description="Leucine repeat I (LRI)" evidence="3">
    <location>
        <begin position="202"/>
        <end position="262"/>
    </location>
</feature>
<feature type="region of interest" description="Disordered" evidence="4">
    <location>
        <begin position="114"/>
        <end position="154"/>
    </location>
</feature>
<proteinExistence type="inferred from homology"/>
<evidence type="ECO:0000313" key="6">
    <source>
        <dbReference type="Proteomes" id="UP001165190"/>
    </source>
</evidence>
<keyword evidence="2" id="KW-0804">Transcription</keyword>
<feature type="region of interest" description="SAW" evidence="3">
    <location>
        <begin position="500"/>
        <end position="575"/>
    </location>
</feature>
<feature type="compositionally biased region" description="Low complexity" evidence="4">
    <location>
        <begin position="26"/>
        <end position="35"/>
    </location>
</feature>
<comment type="caution">
    <text evidence="5">The sequence shown here is derived from an EMBL/GenBank/DDBJ whole genome shotgun (WGS) entry which is preliminary data.</text>
</comment>
<dbReference type="PROSITE" id="PS50985">
    <property type="entry name" value="GRAS"/>
    <property type="match status" value="1"/>
</dbReference>
<sequence>MDTLFQDLPSSMYGFKFDNGSKESPESPVDSSSSSHAHPLDNNPFANEMLKYINEMLMEEDLEEKTCMLQDCLALQAAERSFYQVLHSSKKDLQGQELAEATKSSPVNVDEVVLASPTHPSKPSGSRGRKNYERGDVEQGRINKQSALSLEDSEQSHSKMFDDVLLCKAENEDSPKLQLNRRIKGSNGRGRKKKNDKKSEVVDLWSLLTQCAQSVAVNDQRTANEMLKQISQHSSDSGDGTQRLAYYFGNALKTRLAGIGAPSYAHLLSNRTSAADVLKAYEVYILACPFKKMSNLYANKMIMETAEKATTLHIVDFGICYGFQWPCLIQRLSARAGGPCKLRITGIEFPQPGFRPEERVEETGRRLKRYCERFNVPFEYNVIAKKWETIQVQELKIKKDEVVVVNCLYRLKNLPDDTAAPTSARDTVLKLIRSINPKLFIHGVANGTYNVPFFITRFREALFHFSAHFDIFEATVGRGDPQRLMFEREVHGRDIMNTIACEGNERVERPETYKQWQARTLRAGFKQVSLNQELVKKVTDMVRSSYHRDFVVDVDGRWMLQGWKGRVINALSCWKPVTN</sequence>
<feature type="region of interest" description="Disordered" evidence="4">
    <location>
        <begin position="16"/>
        <end position="43"/>
    </location>
</feature>
<feature type="region of interest" description="VHIID" evidence="3">
    <location>
        <begin position="281"/>
        <end position="346"/>
    </location>
</feature>
<comment type="caution">
    <text evidence="3">Lacks conserved residue(s) required for the propagation of feature annotation.</text>
</comment>
<feature type="compositionally biased region" description="Basic and acidic residues" evidence="4">
    <location>
        <begin position="130"/>
        <end position="141"/>
    </location>
</feature>
<accession>A0A9W7HCE9</accession>
<reference evidence="5" key="1">
    <citation type="submission" date="2023-05" db="EMBL/GenBank/DDBJ databases">
        <title>Genome and transcriptome analyses reveal genes involved in the formation of fine ridges on petal epidermal cells in Hibiscus trionum.</title>
        <authorList>
            <person name="Koshimizu S."/>
            <person name="Masuda S."/>
            <person name="Ishii T."/>
            <person name="Shirasu K."/>
            <person name="Hoshino A."/>
            <person name="Arita M."/>
        </authorList>
    </citation>
    <scope>NUCLEOTIDE SEQUENCE</scope>
    <source>
        <strain evidence="5">Hamamatsu line</strain>
    </source>
</reference>
<feature type="region of interest" description="Disordered" evidence="4">
    <location>
        <begin position="177"/>
        <end position="197"/>
    </location>
</feature>
<dbReference type="InterPro" id="IPR005202">
    <property type="entry name" value="TF_GRAS"/>
</dbReference>
<evidence type="ECO:0000256" key="2">
    <source>
        <dbReference type="ARBA" id="ARBA00023163"/>
    </source>
</evidence>
<dbReference type="PANTHER" id="PTHR31636">
    <property type="entry name" value="OSJNBA0084A10.13 PROTEIN-RELATED"/>
    <property type="match status" value="1"/>
</dbReference>
<evidence type="ECO:0000313" key="5">
    <source>
        <dbReference type="EMBL" id="GMI74348.1"/>
    </source>
</evidence>
<protein>
    <submittedName>
        <fullName evidence="5">Uncharacterized protein</fullName>
    </submittedName>
</protein>
<name>A0A9W7HCE9_HIBTR</name>
<gene>
    <name evidence="5" type="ORF">HRI_001104100</name>
</gene>